<keyword evidence="2" id="KW-0812">Transmembrane</keyword>
<feature type="non-terminal residue" evidence="4">
    <location>
        <position position="498"/>
    </location>
</feature>
<sequence length="498" mass="54237">MSPSSWRTVLLLLIVCLSCAKFYTVTAITTATAKSISTSPSLSRLSLIQKLRGGESTTATNISTPINSSKKKKKRSKTKRNSDIKAKKVIDGAMKEKDAAEALGDAIRDRADTLRQDKMKNDPLLQSIDGSVASVGRAMGASDYDVHTETRGAGGVQASTSSVIANYFLKSHGGAHLLQSASSLLATACAVGTLFMTSNYSNVNPDVNAKWTLVLLRRTLIFAMIKHASGLLASASMAAKAIPKIGISQSRTWMESIVQEPVAQYVFYTALLLLWLPSKGIAATWWWPRHRWIISWLVGPILLREVVSNILIVSDILVLWSVGCGEQDNGVLERVLKTSQSIVNAVMSLLVSPTRWRSADPAQRQAILSGLISKISLFLEAGVGGILVVDFFVGLIQLLFGGVIGGSTRRPAWYEALTKMIVIRLYVHYLVHLRRKKLSKLATAIRGGAVRLPFWVLDTLFDPTKAIGVVSTSKASEEYTNKEGFSWRDFLSIGLGLD</sequence>
<keyword evidence="2" id="KW-0472">Membrane</keyword>
<reference evidence="4 5" key="1">
    <citation type="submission" date="2016-09" db="EMBL/GenBank/DDBJ databases">
        <title>Extensive genetic diversity and differential bi-allelic expression allows diatom success in the polar Southern Ocean.</title>
        <authorList>
            <consortium name="DOE Joint Genome Institute"/>
            <person name="Mock T."/>
            <person name="Otillar R.P."/>
            <person name="Strauss J."/>
            <person name="Dupont C."/>
            <person name="Frickenhaus S."/>
            <person name="Maumus F."/>
            <person name="Mcmullan M."/>
            <person name="Sanges R."/>
            <person name="Schmutz J."/>
            <person name="Toseland A."/>
            <person name="Valas R."/>
            <person name="Veluchamy A."/>
            <person name="Ward B.J."/>
            <person name="Allen A."/>
            <person name="Barry K."/>
            <person name="Falciatore A."/>
            <person name="Ferrante M."/>
            <person name="Fortunato A.E."/>
            <person name="Gloeckner G."/>
            <person name="Gruber A."/>
            <person name="Hipkin R."/>
            <person name="Janech M."/>
            <person name="Kroth P."/>
            <person name="Leese F."/>
            <person name="Lindquist E."/>
            <person name="Lyon B.R."/>
            <person name="Martin J."/>
            <person name="Mayer C."/>
            <person name="Parker M."/>
            <person name="Quesneville H."/>
            <person name="Raymond J."/>
            <person name="Uhlig C."/>
            <person name="Valentin K.U."/>
            <person name="Worden A.Z."/>
            <person name="Armbrust E.V."/>
            <person name="Bowler C."/>
            <person name="Green B."/>
            <person name="Moulton V."/>
            <person name="Van Oosterhout C."/>
            <person name="Grigoriev I."/>
        </authorList>
    </citation>
    <scope>NUCLEOTIDE SEQUENCE [LARGE SCALE GENOMIC DNA]</scope>
    <source>
        <strain evidence="4 5">CCMP1102</strain>
    </source>
</reference>
<keyword evidence="2" id="KW-1133">Transmembrane helix</keyword>
<feature type="chain" id="PRO_5009193593" evidence="3">
    <location>
        <begin position="28"/>
        <end position="498"/>
    </location>
</feature>
<feature type="compositionally biased region" description="Basic residues" evidence="1">
    <location>
        <begin position="69"/>
        <end position="79"/>
    </location>
</feature>
<accession>A0A1E7FVY1</accession>
<gene>
    <name evidence="4" type="ORF">FRACYDRAFT_166366</name>
</gene>
<dbReference type="AlphaFoldDB" id="A0A1E7FVY1"/>
<evidence type="ECO:0000256" key="2">
    <source>
        <dbReference type="SAM" id="Phobius"/>
    </source>
</evidence>
<keyword evidence="5" id="KW-1185">Reference proteome</keyword>
<feature type="transmembrane region" description="Helical" evidence="2">
    <location>
        <begin position="377"/>
        <end position="400"/>
    </location>
</feature>
<feature type="signal peptide" evidence="3">
    <location>
        <begin position="1"/>
        <end position="27"/>
    </location>
</feature>
<dbReference type="Proteomes" id="UP000095751">
    <property type="component" value="Unassembled WGS sequence"/>
</dbReference>
<evidence type="ECO:0000256" key="1">
    <source>
        <dbReference type="SAM" id="MobiDB-lite"/>
    </source>
</evidence>
<organism evidence="4 5">
    <name type="scientific">Fragilariopsis cylindrus CCMP1102</name>
    <dbReference type="NCBI Taxonomy" id="635003"/>
    <lineage>
        <taxon>Eukaryota</taxon>
        <taxon>Sar</taxon>
        <taxon>Stramenopiles</taxon>
        <taxon>Ochrophyta</taxon>
        <taxon>Bacillariophyta</taxon>
        <taxon>Bacillariophyceae</taxon>
        <taxon>Bacillariophycidae</taxon>
        <taxon>Bacillariales</taxon>
        <taxon>Bacillariaceae</taxon>
        <taxon>Fragilariopsis</taxon>
    </lineage>
</organism>
<proteinExistence type="predicted"/>
<evidence type="ECO:0000313" key="4">
    <source>
        <dbReference type="EMBL" id="OEU22310.1"/>
    </source>
</evidence>
<feature type="region of interest" description="Disordered" evidence="1">
    <location>
        <begin position="56"/>
        <end position="87"/>
    </location>
</feature>
<dbReference type="InParanoid" id="A0A1E7FVY1"/>
<evidence type="ECO:0000313" key="5">
    <source>
        <dbReference type="Proteomes" id="UP000095751"/>
    </source>
</evidence>
<name>A0A1E7FVY1_9STRA</name>
<keyword evidence="3" id="KW-0732">Signal</keyword>
<dbReference type="OrthoDB" id="45529at2759"/>
<evidence type="ECO:0000256" key="3">
    <source>
        <dbReference type="SAM" id="SignalP"/>
    </source>
</evidence>
<protein>
    <submittedName>
        <fullName evidence="4">Uncharacterized protein</fullName>
    </submittedName>
</protein>
<dbReference type="EMBL" id="KV784353">
    <property type="protein sequence ID" value="OEU22310.1"/>
    <property type="molecule type" value="Genomic_DNA"/>
</dbReference>
<dbReference type="KEGG" id="fcy:FRACYDRAFT_166366"/>